<feature type="chain" id="PRO_5038395602" evidence="1">
    <location>
        <begin position="21"/>
        <end position="281"/>
    </location>
</feature>
<reference evidence="2 3" key="1">
    <citation type="submission" date="2020-10" db="EMBL/GenBank/DDBJ databases">
        <title>Connecting structure to function with the recovery of over 1000 high-quality activated sludge metagenome-assembled genomes encoding full-length rRNA genes using long-read sequencing.</title>
        <authorList>
            <person name="Singleton C.M."/>
            <person name="Petriglieri F."/>
            <person name="Kristensen J.M."/>
            <person name="Kirkegaard R.H."/>
            <person name="Michaelsen T.Y."/>
            <person name="Andersen M.H."/>
            <person name="Karst S.M."/>
            <person name="Dueholm M.S."/>
            <person name="Nielsen P.H."/>
            <person name="Albertsen M."/>
        </authorList>
    </citation>
    <scope>NUCLEOTIDE SEQUENCE [LARGE SCALE GENOMIC DNA]</scope>
    <source>
        <strain evidence="2">Ribe_18-Q3-R11-54_BAT3C.373</strain>
    </source>
</reference>
<protein>
    <submittedName>
        <fullName evidence="2">Trypsin-like peptidase domain-containing protein</fullName>
    </submittedName>
</protein>
<dbReference type="EMBL" id="JADKFW010000021">
    <property type="protein sequence ID" value="MBK9719515.1"/>
    <property type="molecule type" value="Genomic_DNA"/>
</dbReference>
<organism evidence="2 3">
    <name type="scientific">Candidatus Defluviibacterium haderslevense</name>
    <dbReference type="NCBI Taxonomy" id="2981993"/>
    <lineage>
        <taxon>Bacteria</taxon>
        <taxon>Pseudomonadati</taxon>
        <taxon>Bacteroidota</taxon>
        <taxon>Saprospiria</taxon>
        <taxon>Saprospirales</taxon>
        <taxon>Saprospiraceae</taxon>
        <taxon>Candidatus Defluviibacterium</taxon>
    </lineage>
</organism>
<sequence length="281" mass="31450">MRHIKTLIAILILLSFKAMSQSHLPEIINTSPVFIEHDKGTGTGFLVKDSTSIYFVTARHNIYDLSTNQVLIDKVTVTTYYNDPTTGDKNIILIDIKGAISNKLLYSKNTDDALIIKIGNFKGLDSSKGVINYFPIINKNKSSWLNPLPMEMLKGYSEVYVGDEVYLFGYPTSIGLKQSPQFDFSRPLLRRGVVAGKNDKIKTLVLDCPSYPGNSGGPVIRKVTDGLRWEYSLIGLVVQFIPYEEQWVNVKSGLVRTDRFNSGYSVAISADKILNLIEENK</sequence>
<keyword evidence="1" id="KW-0732">Signal</keyword>
<name>A0A9D7XG13_9BACT</name>
<dbReference type="Proteomes" id="UP000808349">
    <property type="component" value="Unassembled WGS sequence"/>
</dbReference>
<evidence type="ECO:0000313" key="2">
    <source>
        <dbReference type="EMBL" id="MBK9719515.1"/>
    </source>
</evidence>
<dbReference type="Pfam" id="PF13365">
    <property type="entry name" value="Trypsin_2"/>
    <property type="match status" value="1"/>
</dbReference>
<evidence type="ECO:0000256" key="1">
    <source>
        <dbReference type="SAM" id="SignalP"/>
    </source>
</evidence>
<feature type="signal peptide" evidence="1">
    <location>
        <begin position="1"/>
        <end position="20"/>
    </location>
</feature>
<accession>A0A9D7XG13</accession>
<dbReference type="SUPFAM" id="SSF50494">
    <property type="entry name" value="Trypsin-like serine proteases"/>
    <property type="match status" value="1"/>
</dbReference>
<evidence type="ECO:0000313" key="3">
    <source>
        <dbReference type="Proteomes" id="UP000808349"/>
    </source>
</evidence>
<gene>
    <name evidence="2" type="ORF">IPO85_18760</name>
</gene>
<dbReference type="Gene3D" id="2.40.10.120">
    <property type="match status" value="1"/>
</dbReference>
<dbReference type="AlphaFoldDB" id="A0A9D7XG13"/>
<comment type="caution">
    <text evidence="2">The sequence shown here is derived from an EMBL/GenBank/DDBJ whole genome shotgun (WGS) entry which is preliminary data.</text>
</comment>
<proteinExistence type="predicted"/>
<dbReference type="InterPro" id="IPR009003">
    <property type="entry name" value="Peptidase_S1_PA"/>
</dbReference>